<feature type="transmembrane region" description="Helical" evidence="1">
    <location>
        <begin position="147"/>
        <end position="164"/>
    </location>
</feature>
<evidence type="ECO:0000256" key="1">
    <source>
        <dbReference type="SAM" id="Phobius"/>
    </source>
</evidence>
<feature type="transmembrane region" description="Helical" evidence="1">
    <location>
        <begin position="176"/>
        <end position="195"/>
    </location>
</feature>
<feature type="transmembrane region" description="Helical" evidence="1">
    <location>
        <begin position="215"/>
        <end position="235"/>
    </location>
</feature>
<feature type="transmembrane region" description="Helical" evidence="1">
    <location>
        <begin position="106"/>
        <end position="135"/>
    </location>
</feature>
<dbReference type="Pfam" id="PF12730">
    <property type="entry name" value="ABC2_membrane_4"/>
    <property type="match status" value="1"/>
</dbReference>
<sequence length="241" mass="25504">MSGGYGRALRAELAKQRRTFVWGLVALGPIGVVALQAANYAVRYDYLTNLYADDPWGGLVGNVKWLAVPALMAGLAIVASMLAGYEHATNAWKQTLALPVSKTAVYTAKVSVLTMQLLASCTLLALGTLVLGAALGHDLTGAPFADVLAMSYLPLVAALPFLALQTWLSTVLHNQAVPLTVGILGTVLAMYSFAFADWVPYKWLYVGETGWPVPLTLALGAGAGLLLYGLGAAHFGRRDVR</sequence>
<evidence type="ECO:0000313" key="2">
    <source>
        <dbReference type="EMBL" id="TLS49730.1"/>
    </source>
</evidence>
<proteinExistence type="predicted"/>
<dbReference type="CDD" id="cd21809">
    <property type="entry name" value="ABC-2_lan_permease-like"/>
    <property type="match status" value="1"/>
</dbReference>
<dbReference type="OrthoDB" id="3190532at2"/>
<accession>A0A5R9G6J4</accession>
<evidence type="ECO:0000313" key="3">
    <source>
        <dbReference type="Proteomes" id="UP000309676"/>
    </source>
</evidence>
<keyword evidence="1" id="KW-0812">Transmembrane</keyword>
<dbReference type="EMBL" id="VCIW01000019">
    <property type="protein sequence ID" value="TLS49730.1"/>
    <property type="molecule type" value="Genomic_DNA"/>
</dbReference>
<keyword evidence="1" id="KW-0472">Membrane</keyword>
<name>A0A5R9G6J4_9BACL</name>
<dbReference type="AlphaFoldDB" id="A0A5R9G6J4"/>
<feature type="transmembrane region" description="Helical" evidence="1">
    <location>
        <begin position="20"/>
        <end position="42"/>
    </location>
</feature>
<comment type="caution">
    <text evidence="2">The sequence shown here is derived from an EMBL/GenBank/DDBJ whole genome shotgun (WGS) entry which is preliminary data.</text>
</comment>
<organism evidence="2 3">
    <name type="scientific">Paenibacillus antri</name>
    <dbReference type="NCBI Taxonomy" id="2582848"/>
    <lineage>
        <taxon>Bacteria</taxon>
        <taxon>Bacillati</taxon>
        <taxon>Bacillota</taxon>
        <taxon>Bacilli</taxon>
        <taxon>Bacillales</taxon>
        <taxon>Paenibacillaceae</taxon>
        <taxon>Paenibacillus</taxon>
    </lineage>
</organism>
<dbReference type="Proteomes" id="UP000309676">
    <property type="component" value="Unassembled WGS sequence"/>
</dbReference>
<dbReference type="RefSeq" id="WP_138196883.1">
    <property type="nucleotide sequence ID" value="NZ_VCIW01000019.1"/>
</dbReference>
<feature type="transmembrane region" description="Helical" evidence="1">
    <location>
        <begin position="62"/>
        <end position="85"/>
    </location>
</feature>
<keyword evidence="1" id="KW-1133">Transmembrane helix</keyword>
<reference evidence="2 3" key="1">
    <citation type="submission" date="2019-05" db="EMBL/GenBank/DDBJ databases">
        <authorList>
            <person name="Narsing Rao M.P."/>
            <person name="Li W.J."/>
        </authorList>
    </citation>
    <scope>NUCLEOTIDE SEQUENCE [LARGE SCALE GENOMIC DNA]</scope>
    <source>
        <strain evidence="2 3">SYSU_K30003</strain>
    </source>
</reference>
<keyword evidence="3" id="KW-1185">Reference proteome</keyword>
<protein>
    <submittedName>
        <fullName evidence="2">Permease</fullName>
    </submittedName>
</protein>
<gene>
    <name evidence="2" type="ORF">FE782_23980</name>
</gene>